<sequence>MQVTIGIKHAARELTLDTTASQEDVLAAVSGAAGEDITLSDDKGRKIFVPAGSLAYVEVGEASPRRVGFGV</sequence>
<name>A0ABT4IC15_9ACTO</name>
<protein>
    <submittedName>
        <fullName evidence="1">DUF3107 domain-containing protein</fullName>
    </submittedName>
</protein>
<reference evidence="1" key="1">
    <citation type="submission" date="2022-10" db="EMBL/GenBank/DDBJ databases">
        <title>Genome sequence of Actinomyces israelii ATCC 10048.</title>
        <authorList>
            <person name="Watt R.M."/>
            <person name="Tong W.M."/>
        </authorList>
    </citation>
    <scope>NUCLEOTIDE SEQUENCE</scope>
    <source>
        <strain evidence="1">ATCC 10048</strain>
    </source>
</reference>
<evidence type="ECO:0000313" key="2">
    <source>
        <dbReference type="Proteomes" id="UP001072034"/>
    </source>
</evidence>
<accession>A0ABT4IC15</accession>
<dbReference type="Proteomes" id="UP001072034">
    <property type="component" value="Unassembled WGS sequence"/>
</dbReference>
<dbReference type="EMBL" id="JAPTMY010000037">
    <property type="protein sequence ID" value="MCZ0859066.1"/>
    <property type="molecule type" value="Genomic_DNA"/>
</dbReference>
<dbReference type="RefSeq" id="WP_043563579.1">
    <property type="nucleotide sequence ID" value="NZ_CAJPNG010000282.1"/>
</dbReference>
<keyword evidence="2" id="KW-1185">Reference proteome</keyword>
<dbReference type="InterPro" id="IPR021456">
    <property type="entry name" value="DUF3107"/>
</dbReference>
<proteinExistence type="predicted"/>
<evidence type="ECO:0000313" key="1">
    <source>
        <dbReference type="EMBL" id="MCZ0859066.1"/>
    </source>
</evidence>
<comment type="caution">
    <text evidence="1">The sequence shown here is derived from an EMBL/GenBank/DDBJ whole genome shotgun (WGS) entry which is preliminary data.</text>
</comment>
<dbReference type="Pfam" id="PF11305">
    <property type="entry name" value="DUF3107"/>
    <property type="match status" value="1"/>
</dbReference>
<organism evidence="1 2">
    <name type="scientific">Actinomyces israelii</name>
    <dbReference type="NCBI Taxonomy" id="1659"/>
    <lineage>
        <taxon>Bacteria</taxon>
        <taxon>Bacillati</taxon>
        <taxon>Actinomycetota</taxon>
        <taxon>Actinomycetes</taxon>
        <taxon>Actinomycetales</taxon>
        <taxon>Actinomycetaceae</taxon>
        <taxon>Actinomyces</taxon>
    </lineage>
</organism>
<gene>
    <name evidence="1" type="ORF">OHJ16_13560</name>
</gene>